<proteinExistence type="predicted"/>
<protein>
    <submittedName>
        <fullName evidence="1">Uncharacterized protein</fullName>
    </submittedName>
</protein>
<dbReference type="Proteomes" id="UP000054047">
    <property type="component" value="Unassembled WGS sequence"/>
</dbReference>
<evidence type="ECO:0000313" key="2">
    <source>
        <dbReference type="Proteomes" id="UP000054047"/>
    </source>
</evidence>
<accession>A0A0C2DHN2</accession>
<sequence length="93" mass="10529">MTPIFFAGIERILRGNKLTQEAAALPSLRLKKREETSSLYTPPIFSKLLVQAIGIYQVLMPPLMEKWLRLGSDVSRNLAVFLLRVKMGPVMMP</sequence>
<organism evidence="1 2">
    <name type="scientific">Ancylostoma duodenale</name>
    <dbReference type="NCBI Taxonomy" id="51022"/>
    <lineage>
        <taxon>Eukaryota</taxon>
        <taxon>Metazoa</taxon>
        <taxon>Ecdysozoa</taxon>
        <taxon>Nematoda</taxon>
        <taxon>Chromadorea</taxon>
        <taxon>Rhabditida</taxon>
        <taxon>Rhabditina</taxon>
        <taxon>Rhabditomorpha</taxon>
        <taxon>Strongyloidea</taxon>
        <taxon>Ancylostomatidae</taxon>
        <taxon>Ancylostomatinae</taxon>
        <taxon>Ancylostoma</taxon>
    </lineage>
</organism>
<name>A0A0C2DHN2_9BILA</name>
<dbReference type="EMBL" id="KN726153">
    <property type="protein sequence ID" value="KIH69458.1"/>
    <property type="molecule type" value="Genomic_DNA"/>
</dbReference>
<reference evidence="1 2" key="1">
    <citation type="submission" date="2013-12" db="EMBL/GenBank/DDBJ databases">
        <title>Draft genome of the parsitic nematode Ancylostoma duodenale.</title>
        <authorList>
            <person name="Mitreva M."/>
        </authorList>
    </citation>
    <scope>NUCLEOTIDE SEQUENCE [LARGE SCALE GENOMIC DNA]</scope>
    <source>
        <strain evidence="1 2">Zhejiang</strain>
    </source>
</reference>
<keyword evidence="2" id="KW-1185">Reference proteome</keyword>
<evidence type="ECO:0000313" key="1">
    <source>
        <dbReference type="EMBL" id="KIH69458.1"/>
    </source>
</evidence>
<dbReference type="AlphaFoldDB" id="A0A0C2DHN2"/>
<gene>
    <name evidence="1" type="ORF">ANCDUO_00206</name>
</gene>